<organism evidence="6 7">
    <name type="scientific">Pristionchus mayeri</name>
    <dbReference type="NCBI Taxonomy" id="1317129"/>
    <lineage>
        <taxon>Eukaryota</taxon>
        <taxon>Metazoa</taxon>
        <taxon>Ecdysozoa</taxon>
        <taxon>Nematoda</taxon>
        <taxon>Chromadorea</taxon>
        <taxon>Rhabditida</taxon>
        <taxon>Rhabditina</taxon>
        <taxon>Diplogasteromorpha</taxon>
        <taxon>Diplogasteroidea</taxon>
        <taxon>Neodiplogasteridae</taxon>
        <taxon>Pristionchus</taxon>
    </lineage>
</organism>
<name>A0AAN4ZBF2_9BILA</name>
<evidence type="ECO:0008006" key="8">
    <source>
        <dbReference type="Google" id="ProtNLM"/>
    </source>
</evidence>
<gene>
    <name evidence="6" type="ORF">PMAYCL1PPCAC_07756</name>
</gene>
<dbReference type="Pfam" id="PF10292">
    <property type="entry name" value="7TM_GPCR_Srab"/>
    <property type="match status" value="1"/>
</dbReference>
<evidence type="ECO:0000256" key="3">
    <source>
        <dbReference type="ARBA" id="ARBA00022989"/>
    </source>
</evidence>
<dbReference type="InterPro" id="IPR019408">
    <property type="entry name" value="7TM_GPCR_serpentine_rcpt_Srab"/>
</dbReference>
<sequence length="154" mass="18104">MADRMRTYMAIVFEVCIYVVIITLLLVNRKRVRQRATNSYTKLTSRYQLTENIRACRFLLIFVFIDSLITMIDASADVFFNVSKQIVPNFNSFFEKLQVSRCGIKSLTIFLEMSSPWVMVLYGHESYRKRLRKLVVHTTNSTDQYFSQLTGAWD</sequence>
<evidence type="ECO:0000256" key="4">
    <source>
        <dbReference type="ARBA" id="ARBA00023136"/>
    </source>
</evidence>
<dbReference type="EMBL" id="BTRK01000002">
    <property type="protein sequence ID" value="GMR37561.1"/>
    <property type="molecule type" value="Genomic_DNA"/>
</dbReference>
<comment type="subcellular location">
    <subcellularLocation>
        <location evidence="1">Membrane</location>
        <topology evidence="1">Multi-pass membrane protein</topology>
    </subcellularLocation>
</comment>
<dbReference type="AlphaFoldDB" id="A0AAN4ZBF2"/>
<keyword evidence="2 5" id="KW-0812">Transmembrane</keyword>
<reference evidence="7" key="1">
    <citation type="submission" date="2022-10" db="EMBL/GenBank/DDBJ databases">
        <title>Genome assembly of Pristionchus species.</title>
        <authorList>
            <person name="Yoshida K."/>
            <person name="Sommer R.J."/>
        </authorList>
    </citation>
    <scope>NUCLEOTIDE SEQUENCE [LARGE SCALE GENOMIC DNA]</scope>
    <source>
        <strain evidence="7">RS5460</strain>
    </source>
</reference>
<dbReference type="GO" id="GO:0016020">
    <property type="term" value="C:membrane"/>
    <property type="evidence" value="ECO:0007669"/>
    <property type="project" value="UniProtKB-SubCell"/>
</dbReference>
<feature type="non-terminal residue" evidence="6">
    <location>
        <position position="154"/>
    </location>
</feature>
<dbReference type="InterPro" id="IPR052854">
    <property type="entry name" value="Serpentine_rcpt_epsilon"/>
</dbReference>
<dbReference type="PANTHER" id="PTHR47518:SF9">
    <property type="entry name" value="SERPENTINE RECEPTOR, CLASS T"/>
    <property type="match status" value="1"/>
</dbReference>
<evidence type="ECO:0000256" key="2">
    <source>
        <dbReference type="ARBA" id="ARBA00022692"/>
    </source>
</evidence>
<comment type="caution">
    <text evidence="6">The sequence shown here is derived from an EMBL/GenBank/DDBJ whole genome shotgun (WGS) entry which is preliminary data.</text>
</comment>
<feature type="transmembrane region" description="Helical" evidence="5">
    <location>
        <begin position="6"/>
        <end position="27"/>
    </location>
</feature>
<keyword evidence="7" id="KW-1185">Reference proteome</keyword>
<keyword evidence="4 5" id="KW-0472">Membrane</keyword>
<dbReference type="Proteomes" id="UP001328107">
    <property type="component" value="Unassembled WGS sequence"/>
</dbReference>
<protein>
    <recommendedName>
        <fullName evidence="8">G protein-coupled receptor</fullName>
    </recommendedName>
</protein>
<feature type="transmembrane region" description="Helical" evidence="5">
    <location>
        <begin position="58"/>
        <end position="83"/>
    </location>
</feature>
<evidence type="ECO:0000256" key="5">
    <source>
        <dbReference type="SAM" id="Phobius"/>
    </source>
</evidence>
<accession>A0AAN4ZBF2</accession>
<keyword evidence="3 5" id="KW-1133">Transmembrane helix</keyword>
<evidence type="ECO:0000313" key="6">
    <source>
        <dbReference type="EMBL" id="GMR37561.1"/>
    </source>
</evidence>
<evidence type="ECO:0000313" key="7">
    <source>
        <dbReference type="Proteomes" id="UP001328107"/>
    </source>
</evidence>
<evidence type="ECO:0000256" key="1">
    <source>
        <dbReference type="ARBA" id="ARBA00004141"/>
    </source>
</evidence>
<dbReference type="PANTHER" id="PTHR47518">
    <property type="entry name" value="SERPENTINE RECEPTOR CLASS EPSILON-13-RELATED"/>
    <property type="match status" value="1"/>
</dbReference>
<proteinExistence type="predicted"/>